<proteinExistence type="predicted"/>
<organism evidence="2 3">
    <name type="scientific">Paenibacillus thalictri</name>
    <dbReference type="NCBI Taxonomy" id="2527873"/>
    <lineage>
        <taxon>Bacteria</taxon>
        <taxon>Bacillati</taxon>
        <taxon>Bacillota</taxon>
        <taxon>Bacilli</taxon>
        <taxon>Bacillales</taxon>
        <taxon>Paenibacillaceae</taxon>
        <taxon>Paenibacillus</taxon>
    </lineage>
</organism>
<dbReference type="EMBL" id="SIRE01000004">
    <property type="protein sequence ID" value="TBL80625.1"/>
    <property type="molecule type" value="Genomic_DNA"/>
</dbReference>
<reference evidence="2 3" key="1">
    <citation type="submission" date="2019-02" db="EMBL/GenBank/DDBJ databases">
        <title>Paenibacillus sp. nov., isolated from surface-sterilized tissue of Thalictrum simplex L.</title>
        <authorList>
            <person name="Tuo L."/>
        </authorList>
    </citation>
    <scope>NUCLEOTIDE SEQUENCE [LARGE SCALE GENOMIC DNA]</scope>
    <source>
        <strain evidence="2 3">N2SHLJ1</strain>
    </source>
</reference>
<evidence type="ECO:0000313" key="2">
    <source>
        <dbReference type="EMBL" id="TBL80625.1"/>
    </source>
</evidence>
<dbReference type="OrthoDB" id="9815923at2"/>
<dbReference type="SUPFAM" id="SSF48452">
    <property type="entry name" value="TPR-like"/>
    <property type="match status" value="1"/>
</dbReference>
<dbReference type="AlphaFoldDB" id="A0A4Q9DWB4"/>
<comment type="caution">
    <text evidence="2">The sequence shown here is derived from an EMBL/GenBank/DDBJ whole genome shotgun (WGS) entry which is preliminary data.</text>
</comment>
<keyword evidence="3" id="KW-1185">Reference proteome</keyword>
<dbReference type="PANTHER" id="PTHR43630">
    <property type="entry name" value="POLY-BETA-1,6-N-ACETYL-D-GLUCOSAMINE SYNTHASE"/>
    <property type="match status" value="1"/>
</dbReference>
<dbReference type="Gene3D" id="3.90.550.10">
    <property type="entry name" value="Spore Coat Polysaccharide Biosynthesis Protein SpsA, Chain A"/>
    <property type="match status" value="1"/>
</dbReference>
<feature type="domain" description="Glycosyltransferase 2-like" evidence="1">
    <location>
        <begin position="5"/>
        <end position="103"/>
    </location>
</feature>
<dbReference type="InterPro" id="IPR001173">
    <property type="entry name" value="Glyco_trans_2-like"/>
</dbReference>
<evidence type="ECO:0000259" key="1">
    <source>
        <dbReference type="Pfam" id="PF00535"/>
    </source>
</evidence>
<dbReference type="Pfam" id="PF00535">
    <property type="entry name" value="Glycos_transf_2"/>
    <property type="match status" value="1"/>
</dbReference>
<sequence length="362" mass="41801">MITISLCLIVKNEENSLGRCLGSVHDLVDEIVIVDTGSTDRTKEIAASFNARLFDFEWIHNFAAARNYAFDQATMEYIFWLDADDVLEEKDRVLLRELKATPDFDYDSVTMHYHLSFDASGKVTSSLRRNRLVKRSCGFRWHGIVHEYLAVGGRIMDSAIAVTHRKDVPHTSRNLDIYRNQQKAGVPFSPRDQYYFANELRDHGHYAEAAGMYERFLSGKQGWVEDNINGCYKLADCYAHLEEKEKQLASLLRALTYDKPRAELCCKLGDWFQQAGNWEVAIHWYQTATMLKLPENSWGAIDHAAWTWLPHLQLCVCYDRLGKRDKAYLHHELCKMHVPDHPSVKFNEAYFQKLGYPHQGGA</sequence>
<keyword evidence="2" id="KW-0808">Transferase</keyword>
<dbReference type="SUPFAM" id="SSF53448">
    <property type="entry name" value="Nucleotide-diphospho-sugar transferases"/>
    <property type="match status" value="1"/>
</dbReference>
<protein>
    <submittedName>
        <fullName evidence="2">Glycosyltransferase</fullName>
    </submittedName>
</protein>
<name>A0A4Q9DWB4_9BACL</name>
<accession>A0A4Q9DWB4</accession>
<dbReference type="Gene3D" id="1.25.40.10">
    <property type="entry name" value="Tetratricopeptide repeat domain"/>
    <property type="match status" value="1"/>
</dbReference>
<dbReference type="RefSeq" id="WP_131012226.1">
    <property type="nucleotide sequence ID" value="NZ_SIRE01000004.1"/>
</dbReference>
<dbReference type="GO" id="GO:0016740">
    <property type="term" value="F:transferase activity"/>
    <property type="evidence" value="ECO:0007669"/>
    <property type="project" value="UniProtKB-KW"/>
</dbReference>
<dbReference type="Proteomes" id="UP000293142">
    <property type="component" value="Unassembled WGS sequence"/>
</dbReference>
<gene>
    <name evidence="2" type="ORF">EYB31_05190</name>
</gene>
<dbReference type="PANTHER" id="PTHR43630:SF2">
    <property type="entry name" value="GLYCOSYLTRANSFERASE"/>
    <property type="match status" value="1"/>
</dbReference>
<evidence type="ECO:0000313" key="3">
    <source>
        <dbReference type="Proteomes" id="UP000293142"/>
    </source>
</evidence>
<dbReference type="InterPro" id="IPR011990">
    <property type="entry name" value="TPR-like_helical_dom_sf"/>
</dbReference>
<dbReference type="CDD" id="cd02511">
    <property type="entry name" value="Beta4Glucosyltransferase"/>
    <property type="match status" value="1"/>
</dbReference>
<dbReference type="InterPro" id="IPR029044">
    <property type="entry name" value="Nucleotide-diphossugar_trans"/>
</dbReference>